<dbReference type="OrthoDB" id="786795at2759"/>
<name>A0A9J5ZZ30_SOLCO</name>
<reference evidence="1 2" key="1">
    <citation type="submission" date="2020-09" db="EMBL/GenBank/DDBJ databases">
        <title>De no assembly of potato wild relative species, Solanum commersonii.</title>
        <authorList>
            <person name="Cho K."/>
        </authorList>
    </citation>
    <scope>NUCLEOTIDE SEQUENCE [LARGE SCALE GENOMIC DNA]</scope>
    <source>
        <strain evidence="1">LZ3.2</strain>
        <tissue evidence="1">Leaf</tissue>
    </source>
</reference>
<gene>
    <name evidence="1" type="ORF">H5410_017413</name>
</gene>
<dbReference type="EMBL" id="JACXVP010000003">
    <property type="protein sequence ID" value="KAG5617589.1"/>
    <property type="molecule type" value="Genomic_DNA"/>
</dbReference>
<evidence type="ECO:0000313" key="1">
    <source>
        <dbReference type="EMBL" id="KAG5617589.1"/>
    </source>
</evidence>
<dbReference type="AlphaFoldDB" id="A0A9J5ZZ30"/>
<accession>A0A9J5ZZ30</accession>
<organism evidence="1 2">
    <name type="scientific">Solanum commersonii</name>
    <name type="common">Commerson's wild potato</name>
    <name type="synonym">Commerson's nightshade</name>
    <dbReference type="NCBI Taxonomy" id="4109"/>
    <lineage>
        <taxon>Eukaryota</taxon>
        <taxon>Viridiplantae</taxon>
        <taxon>Streptophyta</taxon>
        <taxon>Embryophyta</taxon>
        <taxon>Tracheophyta</taxon>
        <taxon>Spermatophyta</taxon>
        <taxon>Magnoliopsida</taxon>
        <taxon>eudicotyledons</taxon>
        <taxon>Gunneridae</taxon>
        <taxon>Pentapetalae</taxon>
        <taxon>asterids</taxon>
        <taxon>lamiids</taxon>
        <taxon>Solanales</taxon>
        <taxon>Solanaceae</taxon>
        <taxon>Solanoideae</taxon>
        <taxon>Solaneae</taxon>
        <taxon>Solanum</taxon>
    </lineage>
</organism>
<keyword evidence="2" id="KW-1185">Reference proteome</keyword>
<protein>
    <submittedName>
        <fullName evidence="1">Uncharacterized protein</fullName>
    </submittedName>
</protein>
<dbReference type="Proteomes" id="UP000824120">
    <property type="component" value="Chromosome 3"/>
</dbReference>
<proteinExistence type="predicted"/>
<evidence type="ECO:0000313" key="2">
    <source>
        <dbReference type="Proteomes" id="UP000824120"/>
    </source>
</evidence>
<comment type="caution">
    <text evidence="1">The sequence shown here is derived from an EMBL/GenBank/DDBJ whole genome shotgun (WGS) entry which is preliminary data.</text>
</comment>
<sequence length="59" mass="6817">MSQRSFTGDQNKATVVAIDKDKGSQYALKWAVDTLIEKAKMLLFFMLKLDLLFPFLMQM</sequence>